<sequence>MLDLAILILFSIAILLFVLSFFRKDRTADIEKQLENISIRYMQEMYQLKKKIRLLEEELLINHQSSAFLKQSKSSSKQQLLKEIVERYEQGDDIEEIAEATELTIDEVQGLLLPYLQAEKEEGR</sequence>
<protein>
    <submittedName>
        <fullName evidence="2">Uncharacterized protein</fullName>
    </submittedName>
</protein>
<name>A0A562QM33_9BACI</name>
<gene>
    <name evidence="2" type="ORF">IQ10_01135</name>
</gene>
<dbReference type="EMBL" id="VLKZ01000003">
    <property type="protein sequence ID" value="TWI57807.1"/>
    <property type="molecule type" value="Genomic_DNA"/>
</dbReference>
<dbReference type="AlphaFoldDB" id="A0A562QM33"/>
<evidence type="ECO:0000256" key="1">
    <source>
        <dbReference type="SAM" id="Phobius"/>
    </source>
</evidence>
<keyword evidence="1" id="KW-1133">Transmembrane helix</keyword>
<evidence type="ECO:0000313" key="2">
    <source>
        <dbReference type="EMBL" id="TWI57807.1"/>
    </source>
</evidence>
<reference evidence="2 3" key="1">
    <citation type="journal article" date="2015" name="Stand. Genomic Sci.">
        <title>Genomic Encyclopedia of Bacterial and Archaeal Type Strains, Phase III: the genomes of soil and plant-associated and newly described type strains.</title>
        <authorList>
            <person name="Whitman W.B."/>
            <person name="Woyke T."/>
            <person name="Klenk H.P."/>
            <person name="Zhou Y."/>
            <person name="Lilburn T.G."/>
            <person name="Beck B.J."/>
            <person name="De Vos P."/>
            <person name="Vandamme P."/>
            <person name="Eisen J.A."/>
            <person name="Garrity G."/>
            <person name="Hugenholtz P."/>
            <person name="Kyrpides N.C."/>
        </authorList>
    </citation>
    <scope>NUCLEOTIDE SEQUENCE [LARGE SCALE GENOMIC DNA]</scope>
    <source>
        <strain evidence="2 3">CGMCC 1.10116</strain>
    </source>
</reference>
<dbReference type="Proteomes" id="UP000315711">
    <property type="component" value="Unassembled WGS sequence"/>
</dbReference>
<keyword evidence="1" id="KW-0472">Membrane</keyword>
<accession>A0A562QM33</accession>
<dbReference type="RefSeq" id="WP_144449506.1">
    <property type="nucleotide sequence ID" value="NZ_VLKZ01000003.1"/>
</dbReference>
<feature type="transmembrane region" description="Helical" evidence="1">
    <location>
        <begin position="6"/>
        <end position="22"/>
    </location>
</feature>
<comment type="caution">
    <text evidence="2">The sequence shown here is derived from an EMBL/GenBank/DDBJ whole genome shotgun (WGS) entry which is preliminary data.</text>
</comment>
<evidence type="ECO:0000313" key="3">
    <source>
        <dbReference type="Proteomes" id="UP000315711"/>
    </source>
</evidence>
<keyword evidence="1" id="KW-0812">Transmembrane</keyword>
<proteinExistence type="predicted"/>
<keyword evidence="3" id="KW-1185">Reference proteome</keyword>
<organism evidence="2 3">
    <name type="scientific">Halalkalibacter nanhaiisediminis</name>
    <dbReference type="NCBI Taxonomy" id="688079"/>
    <lineage>
        <taxon>Bacteria</taxon>
        <taxon>Bacillati</taxon>
        <taxon>Bacillota</taxon>
        <taxon>Bacilli</taxon>
        <taxon>Bacillales</taxon>
        <taxon>Bacillaceae</taxon>
        <taxon>Halalkalibacter</taxon>
    </lineage>
</organism>